<reference evidence="3" key="1">
    <citation type="journal article" date="2014" name="Int. J. Syst. Evol. Microbiol.">
        <title>Complete genome sequence of Corynebacterium casei LMG S-19264T (=DSM 44701T), isolated from a smear-ripened cheese.</title>
        <authorList>
            <consortium name="US DOE Joint Genome Institute (JGI-PGF)"/>
            <person name="Walter F."/>
            <person name="Albersmeier A."/>
            <person name="Kalinowski J."/>
            <person name="Ruckert C."/>
        </authorList>
    </citation>
    <scope>NUCLEOTIDE SEQUENCE</scope>
    <source>
        <strain evidence="3">JCM 3276</strain>
    </source>
</reference>
<dbReference type="Pfam" id="PF03703">
    <property type="entry name" value="bPH_2"/>
    <property type="match status" value="2"/>
</dbReference>
<organism evidence="3 4">
    <name type="scientific">Actinokineospora fastidiosa</name>
    <dbReference type="NCBI Taxonomy" id="1816"/>
    <lineage>
        <taxon>Bacteria</taxon>
        <taxon>Bacillati</taxon>
        <taxon>Actinomycetota</taxon>
        <taxon>Actinomycetes</taxon>
        <taxon>Pseudonocardiales</taxon>
        <taxon>Pseudonocardiaceae</taxon>
        <taxon>Actinokineospora</taxon>
    </lineage>
</organism>
<feature type="transmembrane region" description="Helical" evidence="1">
    <location>
        <begin position="391"/>
        <end position="409"/>
    </location>
</feature>
<dbReference type="InterPro" id="IPR005182">
    <property type="entry name" value="YdbS-like_PH"/>
</dbReference>
<dbReference type="Proteomes" id="UP000660680">
    <property type="component" value="Unassembled WGS sequence"/>
</dbReference>
<dbReference type="EMBL" id="BMRB01000003">
    <property type="protein sequence ID" value="GGS42703.1"/>
    <property type="molecule type" value="Genomic_DNA"/>
</dbReference>
<dbReference type="PANTHER" id="PTHR34473:SF2">
    <property type="entry name" value="UPF0699 TRANSMEMBRANE PROTEIN YDBT"/>
    <property type="match status" value="1"/>
</dbReference>
<proteinExistence type="predicted"/>
<feature type="domain" description="YdbS-like PH" evidence="2">
    <location>
        <begin position="72"/>
        <end position="152"/>
    </location>
</feature>
<dbReference type="PIRSF" id="PIRSF026631">
    <property type="entry name" value="UCP026631"/>
    <property type="match status" value="1"/>
</dbReference>
<keyword evidence="1" id="KW-0472">Membrane</keyword>
<evidence type="ECO:0000259" key="2">
    <source>
        <dbReference type="Pfam" id="PF03703"/>
    </source>
</evidence>
<keyword evidence="1" id="KW-0812">Transmembrane</keyword>
<feature type="transmembrane region" description="Helical" evidence="1">
    <location>
        <begin position="52"/>
        <end position="73"/>
    </location>
</feature>
<feature type="domain" description="YdbS-like PH" evidence="2">
    <location>
        <begin position="412"/>
        <end position="488"/>
    </location>
</feature>
<dbReference type="RefSeq" id="WP_229787109.1">
    <property type="nucleotide sequence ID" value="NZ_BMRB01000003.1"/>
</dbReference>
<feature type="transmembrane region" description="Helical" evidence="1">
    <location>
        <begin position="366"/>
        <end position="385"/>
    </location>
</feature>
<protein>
    <recommendedName>
        <fullName evidence="2">YdbS-like PH domain-containing protein</fullName>
    </recommendedName>
</protein>
<feature type="transmembrane region" description="Helical" evidence="1">
    <location>
        <begin position="234"/>
        <end position="258"/>
    </location>
</feature>
<keyword evidence="1" id="KW-1133">Transmembrane helix</keyword>
<accession>A0A918GKA1</accession>
<feature type="transmembrane region" description="Helical" evidence="1">
    <location>
        <begin position="186"/>
        <end position="208"/>
    </location>
</feature>
<reference evidence="3" key="2">
    <citation type="submission" date="2020-09" db="EMBL/GenBank/DDBJ databases">
        <authorList>
            <person name="Sun Q."/>
            <person name="Ohkuma M."/>
        </authorList>
    </citation>
    <scope>NUCLEOTIDE SEQUENCE</scope>
    <source>
        <strain evidence="3">JCM 3276</strain>
    </source>
</reference>
<evidence type="ECO:0000313" key="3">
    <source>
        <dbReference type="EMBL" id="GGS42703.1"/>
    </source>
</evidence>
<dbReference type="PANTHER" id="PTHR34473">
    <property type="entry name" value="UPF0699 TRANSMEMBRANE PROTEIN YDBS"/>
    <property type="match status" value="1"/>
</dbReference>
<keyword evidence="4" id="KW-1185">Reference proteome</keyword>
<comment type="caution">
    <text evidence="3">The sequence shown here is derived from an EMBL/GenBank/DDBJ whole genome shotgun (WGS) entry which is preliminary data.</text>
</comment>
<name>A0A918GKA1_9PSEU</name>
<evidence type="ECO:0000256" key="1">
    <source>
        <dbReference type="SAM" id="Phobius"/>
    </source>
</evidence>
<dbReference type="InterPro" id="IPR014529">
    <property type="entry name" value="UCP026631"/>
</dbReference>
<gene>
    <name evidence="3" type="ORF">GCM10010171_42150</name>
</gene>
<evidence type="ECO:0000313" key="4">
    <source>
        <dbReference type="Proteomes" id="UP000660680"/>
    </source>
</evidence>
<dbReference type="AlphaFoldDB" id="A0A918GKA1"/>
<sequence>MTAFPAAPPVAEPVPEWGRLDPRMIVVKPLNELIGLLPLLFALVFLGNVETWRIVVGVGTVALIILYGLFAWLTTKYRITDAQVELHTGVVFRQRRAIPRDRIRTVDLTAKLGHRLFGLSAVRVGTGQQERQAGEGVVLDAVTTAEAERLRQVFLHRPTTAAASTDGAEEPAAVEITRLDRRWYRYAPLSLSGLLGIAIAVGFGMNLAGELNLRFSEVDVIRGLFGWLSGQSPALVVLIAAVVVVLLSTVASLLTYLLQNHDFRLTRHADATVRVRRGLLTTRSVSIEEQRLRGVALHEPLLLRAARGARLNAVTTGLGLRQAASSLLVPPAPRAESHRVAAAVIGENPTSAPLTRHPVAARRRRLVRAVAVPVVLTAALALLSAFADWPAGLWIGAAALIPLSVLIGLDRYRTLGHALTGRYLVSRSGSFTRRTVALQRTGIIGWRVEQSPFQRRARLVTLTATTAAGHGQYAVTDIGESDGVRLADAAVPDLLTPFLIRE</sequence>